<protein>
    <submittedName>
        <fullName evidence="1">Uncharacterized protein</fullName>
    </submittedName>
</protein>
<proteinExistence type="predicted"/>
<name>A0A381PDX2_9ZZZZ</name>
<gene>
    <name evidence="1" type="ORF">METZ01_LOCUS17984</name>
</gene>
<accession>A0A381PDX2</accession>
<dbReference type="AlphaFoldDB" id="A0A381PDX2"/>
<dbReference type="EMBL" id="UINC01000951">
    <property type="protein sequence ID" value="SUZ65130.1"/>
    <property type="molecule type" value="Genomic_DNA"/>
</dbReference>
<organism evidence="1">
    <name type="scientific">marine metagenome</name>
    <dbReference type="NCBI Taxonomy" id="408172"/>
    <lineage>
        <taxon>unclassified sequences</taxon>
        <taxon>metagenomes</taxon>
        <taxon>ecological metagenomes</taxon>
    </lineage>
</organism>
<reference evidence="1" key="1">
    <citation type="submission" date="2018-05" db="EMBL/GenBank/DDBJ databases">
        <authorList>
            <person name="Lanie J.A."/>
            <person name="Ng W.-L."/>
            <person name="Kazmierczak K.M."/>
            <person name="Andrzejewski T.M."/>
            <person name="Davidsen T.M."/>
            <person name="Wayne K.J."/>
            <person name="Tettelin H."/>
            <person name="Glass J.I."/>
            <person name="Rusch D."/>
            <person name="Podicherti R."/>
            <person name="Tsui H.-C.T."/>
            <person name="Winkler M.E."/>
        </authorList>
    </citation>
    <scope>NUCLEOTIDE SEQUENCE</scope>
</reference>
<sequence>MILLARHTTIDYMVKTFRNQESEPAFQRSGPLGIWAAFSAQRSVSWLSWMQPTAKRDFTALPVIGWLGLPGAERNRVANVSMTAGGCAFAGATGMYTTLKQAITG</sequence>
<evidence type="ECO:0000313" key="1">
    <source>
        <dbReference type="EMBL" id="SUZ65130.1"/>
    </source>
</evidence>